<dbReference type="InterPro" id="IPR004214">
    <property type="entry name" value="Conotoxin"/>
</dbReference>
<dbReference type="Pfam" id="PF02950">
    <property type="entry name" value="Conotoxin"/>
    <property type="match status" value="1"/>
</dbReference>
<sequence>MKLTCMVIVAVLLLTACQLNTADGSRDKQEDRLVKLFNKRWNSPDSRLTRKCQPNGYYCDFEFTPKCCLKCDYNRKYCQPY</sequence>
<dbReference type="GO" id="GO:0005576">
    <property type="term" value="C:extracellular region"/>
    <property type="evidence" value="ECO:0007669"/>
    <property type="project" value="UniProtKB-SubCell"/>
</dbReference>
<dbReference type="PROSITE" id="PS51257">
    <property type="entry name" value="PROKAR_LIPOPROTEIN"/>
    <property type="match status" value="1"/>
</dbReference>
<dbReference type="AlphaFoldDB" id="M9PQ90"/>
<keyword evidence="3" id="KW-0732">Signal</keyword>
<organism evidence="4">
    <name type="scientific">Conus imperialis</name>
    <name type="common">Imperial cone</name>
    <dbReference type="NCBI Taxonomy" id="35631"/>
    <lineage>
        <taxon>Eukaryota</taxon>
        <taxon>Metazoa</taxon>
        <taxon>Spiralia</taxon>
        <taxon>Lophotrochozoa</taxon>
        <taxon>Mollusca</taxon>
        <taxon>Gastropoda</taxon>
        <taxon>Caenogastropoda</taxon>
        <taxon>Neogastropoda</taxon>
        <taxon>Conoidea</taxon>
        <taxon>Conidae</taxon>
        <taxon>Conus</taxon>
        <taxon>Stephanoconus</taxon>
    </lineage>
</organism>
<reference evidence="4" key="1">
    <citation type="submission" date="2012-04" db="EMBL/GenBank/DDBJ databases">
        <authorList>
            <person name="Wu C."/>
            <person name="Liu Z."/>
            <person name="Dai Q."/>
        </authorList>
    </citation>
    <scope>NUCLEOTIDE SEQUENCE</scope>
</reference>
<proteinExistence type="evidence at transcript level"/>
<dbReference type="EMBL" id="JX000433">
    <property type="protein sequence ID" value="AGG19135.1"/>
    <property type="molecule type" value="mRNA"/>
</dbReference>
<dbReference type="GO" id="GO:0008200">
    <property type="term" value="F:ion channel inhibitor activity"/>
    <property type="evidence" value="ECO:0007669"/>
    <property type="project" value="InterPro"/>
</dbReference>
<accession>M9PQ90</accession>
<feature type="signal peptide" evidence="3">
    <location>
        <begin position="1"/>
        <end position="24"/>
    </location>
</feature>
<evidence type="ECO:0000256" key="2">
    <source>
        <dbReference type="ARBA" id="ARBA00022525"/>
    </source>
</evidence>
<evidence type="ECO:0000313" key="4">
    <source>
        <dbReference type="EMBL" id="AGG19135.1"/>
    </source>
</evidence>
<name>M9PQ90_CONIM</name>
<feature type="chain" id="PRO_5004101769" evidence="3">
    <location>
        <begin position="25"/>
        <end position="81"/>
    </location>
</feature>
<evidence type="ECO:0000256" key="1">
    <source>
        <dbReference type="ARBA" id="ARBA00004613"/>
    </source>
</evidence>
<comment type="subcellular location">
    <subcellularLocation>
        <location evidence="1">Secreted</location>
    </subcellularLocation>
</comment>
<evidence type="ECO:0000256" key="3">
    <source>
        <dbReference type="SAM" id="SignalP"/>
    </source>
</evidence>
<keyword evidence="2" id="KW-0964">Secreted</keyword>
<protein>
    <submittedName>
        <fullName evidence="4">Conotoxin Im6.1</fullName>
    </submittedName>
</protein>